<dbReference type="EC" id="1.3.1.21" evidence="18"/>
<keyword evidence="14" id="KW-0443">Lipid metabolism</keyword>
<keyword evidence="11 23" id="KW-1133">Transmembrane helix</keyword>
<dbReference type="PROSITE" id="PS01017">
    <property type="entry name" value="STEROL_REDUCT_1"/>
    <property type="match status" value="1"/>
</dbReference>
<comment type="pathway">
    <text evidence="2">Steroid biosynthesis; cholesterol biosynthesis.</text>
</comment>
<evidence type="ECO:0000256" key="2">
    <source>
        <dbReference type="ARBA" id="ARBA00004770"/>
    </source>
</evidence>
<keyword evidence="4" id="KW-0444">Lipid biosynthesis</keyword>
<evidence type="ECO:0000256" key="6">
    <source>
        <dbReference type="ARBA" id="ARBA00022692"/>
    </source>
</evidence>
<feature type="transmembrane region" description="Helical" evidence="23">
    <location>
        <begin position="332"/>
        <end position="349"/>
    </location>
</feature>
<evidence type="ECO:0000256" key="19">
    <source>
        <dbReference type="ARBA" id="ARBA00039984"/>
    </source>
</evidence>
<dbReference type="Gene3D" id="1.20.120.1630">
    <property type="match status" value="1"/>
</dbReference>
<keyword evidence="5" id="KW-0153">Cholesterol metabolism</keyword>
<dbReference type="GO" id="GO:0016132">
    <property type="term" value="P:brassinosteroid biosynthetic process"/>
    <property type="evidence" value="ECO:0007669"/>
    <property type="project" value="TreeGrafter"/>
</dbReference>
<evidence type="ECO:0000256" key="13">
    <source>
        <dbReference type="ARBA" id="ARBA00023011"/>
    </source>
</evidence>
<dbReference type="EMBL" id="HACG01025791">
    <property type="protein sequence ID" value="CEK72656.1"/>
    <property type="molecule type" value="Transcribed_RNA"/>
</dbReference>
<keyword evidence="12" id="KW-0560">Oxidoreductase</keyword>
<organism evidence="24">
    <name type="scientific">Arion vulgaris</name>
    <dbReference type="NCBI Taxonomy" id="1028688"/>
    <lineage>
        <taxon>Eukaryota</taxon>
        <taxon>Metazoa</taxon>
        <taxon>Spiralia</taxon>
        <taxon>Lophotrochozoa</taxon>
        <taxon>Mollusca</taxon>
        <taxon>Gastropoda</taxon>
        <taxon>Heterobranchia</taxon>
        <taxon>Euthyneura</taxon>
        <taxon>Panpulmonata</taxon>
        <taxon>Eupulmonata</taxon>
        <taxon>Stylommatophora</taxon>
        <taxon>Helicina</taxon>
        <taxon>Arionoidea</taxon>
        <taxon>Arionidae</taxon>
        <taxon>Arion</taxon>
    </lineage>
</organism>
<dbReference type="UniPathway" id="UPA00063"/>
<evidence type="ECO:0000256" key="7">
    <source>
        <dbReference type="ARBA" id="ARBA00022778"/>
    </source>
</evidence>
<feature type="transmembrane region" description="Helical" evidence="23">
    <location>
        <begin position="306"/>
        <end position="326"/>
    </location>
</feature>
<keyword evidence="15 23" id="KW-0472">Membrane</keyword>
<evidence type="ECO:0000256" key="5">
    <source>
        <dbReference type="ARBA" id="ARBA00022548"/>
    </source>
</evidence>
<name>A0A0B6ZXS7_9EUPU</name>
<reference evidence="24" key="1">
    <citation type="submission" date="2014-12" db="EMBL/GenBank/DDBJ databases">
        <title>Insight into the proteome of Arion vulgaris.</title>
        <authorList>
            <person name="Aradska J."/>
            <person name="Bulat T."/>
            <person name="Smidak R."/>
            <person name="Sarate P."/>
            <person name="Gangsoo J."/>
            <person name="Sialana F."/>
            <person name="Bilban M."/>
            <person name="Lubec G."/>
        </authorList>
    </citation>
    <scope>NUCLEOTIDE SEQUENCE</scope>
    <source>
        <tissue evidence="24">Skin</tissue>
    </source>
</reference>
<feature type="transmembrane region" description="Helical" evidence="23">
    <location>
        <begin position="400"/>
        <end position="420"/>
    </location>
</feature>
<evidence type="ECO:0000256" key="20">
    <source>
        <dbReference type="ARBA" id="ARBA00042688"/>
    </source>
</evidence>
<keyword evidence="17" id="KW-0753">Steroid metabolism</keyword>
<evidence type="ECO:0000256" key="18">
    <source>
        <dbReference type="ARBA" id="ARBA00038851"/>
    </source>
</evidence>
<evidence type="ECO:0000256" key="15">
    <source>
        <dbReference type="ARBA" id="ARBA00023136"/>
    </source>
</evidence>
<dbReference type="PANTHER" id="PTHR21257">
    <property type="entry name" value="DELTA(14)-STEROL REDUCTASE"/>
    <property type="match status" value="1"/>
</dbReference>
<feature type="transmembrane region" description="Helical" evidence="23">
    <location>
        <begin position="370"/>
        <end position="394"/>
    </location>
</feature>
<feature type="transmembrane region" description="Helical" evidence="23">
    <location>
        <begin position="174"/>
        <end position="195"/>
    </location>
</feature>
<evidence type="ECO:0000256" key="12">
    <source>
        <dbReference type="ARBA" id="ARBA00023002"/>
    </source>
</evidence>
<comment type="subcellular location">
    <subcellularLocation>
        <location evidence="1">Endoplasmic reticulum membrane</location>
        <topology evidence="1">Multi-pass membrane protein</topology>
    </subcellularLocation>
</comment>
<evidence type="ECO:0000256" key="8">
    <source>
        <dbReference type="ARBA" id="ARBA00022824"/>
    </source>
</evidence>
<evidence type="ECO:0000256" key="23">
    <source>
        <dbReference type="SAM" id="Phobius"/>
    </source>
</evidence>
<dbReference type="GO" id="GO:0006695">
    <property type="term" value="P:cholesterol biosynthetic process"/>
    <property type="evidence" value="ECO:0007669"/>
    <property type="project" value="UniProtKB-UniPathway"/>
</dbReference>
<dbReference type="FunFam" id="1.20.120.1630:FF:000006">
    <property type="entry name" value="Putative 7-dehydrocholesterol reductase"/>
    <property type="match status" value="1"/>
</dbReference>
<evidence type="ECO:0000256" key="21">
    <source>
        <dbReference type="ARBA" id="ARBA00047795"/>
    </source>
</evidence>
<comment type="catalytic activity">
    <reaction evidence="21">
        <text>cholesterol + NADP(+) = 7-dehydrocholesterol + NADPH + H(+)</text>
        <dbReference type="Rhea" id="RHEA:23984"/>
        <dbReference type="ChEBI" id="CHEBI:15378"/>
        <dbReference type="ChEBI" id="CHEBI:16113"/>
        <dbReference type="ChEBI" id="CHEBI:17759"/>
        <dbReference type="ChEBI" id="CHEBI:57783"/>
        <dbReference type="ChEBI" id="CHEBI:58349"/>
        <dbReference type="EC" id="1.3.1.21"/>
    </reaction>
    <physiologicalReaction direction="right-to-left" evidence="21">
        <dbReference type="Rhea" id="RHEA:23986"/>
    </physiologicalReaction>
</comment>
<dbReference type="PANTHER" id="PTHR21257:SF38">
    <property type="entry name" value="7-DEHYDROCHOLESTEROL REDUCTASE"/>
    <property type="match status" value="1"/>
</dbReference>
<dbReference type="Pfam" id="PF01222">
    <property type="entry name" value="ERG4_ERG24"/>
    <property type="match status" value="1"/>
</dbReference>
<keyword evidence="8" id="KW-0256">Endoplasmic reticulum</keyword>
<feature type="transmembrane region" description="Helical" evidence="23">
    <location>
        <begin position="119"/>
        <end position="140"/>
    </location>
</feature>
<dbReference type="InterPro" id="IPR001171">
    <property type="entry name" value="ERG24_DHCR-like"/>
</dbReference>
<evidence type="ECO:0000313" key="24">
    <source>
        <dbReference type="EMBL" id="CEK72656.1"/>
    </source>
</evidence>
<evidence type="ECO:0000256" key="1">
    <source>
        <dbReference type="ARBA" id="ARBA00004477"/>
    </source>
</evidence>
<feature type="transmembrane region" description="Helical" evidence="23">
    <location>
        <begin position="216"/>
        <end position="239"/>
    </location>
</feature>
<keyword evidence="7" id="KW-0152">Cholesterol biosynthesis</keyword>
<keyword evidence="13" id="KW-0756">Sterol biosynthesis</keyword>
<dbReference type="GO" id="GO:0005789">
    <property type="term" value="C:endoplasmic reticulum membrane"/>
    <property type="evidence" value="ECO:0007669"/>
    <property type="project" value="UniProtKB-SubCell"/>
</dbReference>
<evidence type="ECO:0000256" key="4">
    <source>
        <dbReference type="ARBA" id="ARBA00022516"/>
    </source>
</evidence>
<evidence type="ECO:0000256" key="3">
    <source>
        <dbReference type="ARBA" id="ARBA00005402"/>
    </source>
</evidence>
<evidence type="ECO:0000256" key="9">
    <source>
        <dbReference type="ARBA" id="ARBA00022857"/>
    </source>
</evidence>
<keyword evidence="6 23" id="KW-0812">Transmembrane</keyword>
<proteinExistence type="inferred from homology"/>
<comment type="similarity">
    <text evidence="3">Belongs to the ERG4/ERG24 family.</text>
</comment>
<feature type="transmembrane region" description="Helical" evidence="23">
    <location>
        <begin position="251"/>
        <end position="268"/>
    </location>
</feature>
<evidence type="ECO:0000256" key="17">
    <source>
        <dbReference type="ARBA" id="ARBA00023221"/>
    </source>
</evidence>
<keyword evidence="16" id="KW-1207">Sterol metabolism</keyword>
<dbReference type="InterPro" id="IPR018083">
    <property type="entry name" value="Sterol_reductase_CS"/>
</dbReference>
<dbReference type="PROSITE" id="PS01018">
    <property type="entry name" value="STEROL_REDUCT_2"/>
    <property type="match status" value="1"/>
</dbReference>
<accession>A0A0B6ZXS7</accession>
<sequence length="543" mass="61853">IDCMKISLASCRYFAIIKGPKVIVGSCYEIADIQHMNFVKESSKPDFENQTMVTMVDSSREEQAMRQGLPRRHVMSNKNVSANSVPYDSDILTDGIQGYKQVTQSSVAHSLKNFINKTLVPLVFVTCIPNLVIVMWYTVIHCDGSYLKMLSVFSEHSIIAGLGEMWRHVHYPSAAIIATLVIYCIYALLMMKFLPGAAVLGPVTPKGNTPIYKDNGFLHFVVTLTLFLGLTLLLRPYGISPSIIYDKFDEVLFTLNAFSLLFCVFLYFKGKLCPSSSDSGSSGNLIFDYYWGMELYPRVFGIDIKVFTNCRFGMTVWALLVCVNAIKSYELYGFVDSMFVSAFLQLLYITKFFWWESGYLQTIDIILDRAGFYICWGCLVYIPGMYASVSFYLVSHPVSLGPVLSVLTLCLGALSIYINFAVDNQKQEVRAADGSCLVWGRKPDIIRAKYILENGDIRESILIASGWWGLSRHFHYVPEIMLAFFWSLPAMFNDLMPYSYLIFLLILLTHRSYRDDSKCGHKYGTFWHEYCKKVPHRIIPFLF</sequence>
<keyword evidence="10" id="KW-0752">Steroid biosynthesis</keyword>
<evidence type="ECO:0000256" key="11">
    <source>
        <dbReference type="ARBA" id="ARBA00022989"/>
    </source>
</evidence>
<feature type="non-terminal residue" evidence="24">
    <location>
        <position position="1"/>
    </location>
</feature>
<dbReference type="AlphaFoldDB" id="A0A0B6ZXS7"/>
<comment type="catalytic activity">
    <reaction evidence="22">
        <text>7-dehydrodesmosterol + NADPH + H(+) = desmosterol + NADP(+)</text>
        <dbReference type="Rhea" id="RHEA:46740"/>
        <dbReference type="ChEBI" id="CHEBI:15378"/>
        <dbReference type="ChEBI" id="CHEBI:17737"/>
        <dbReference type="ChEBI" id="CHEBI:27910"/>
        <dbReference type="ChEBI" id="CHEBI:57783"/>
        <dbReference type="ChEBI" id="CHEBI:58349"/>
    </reaction>
    <physiologicalReaction direction="left-to-right" evidence="22">
        <dbReference type="Rhea" id="RHEA:46741"/>
    </physiologicalReaction>
</comment>
<evidence type="ECO:0000256" key="22">
    <source>
        <dbReference type="ARBA" id="ARBA00047826"/>
    </source>
</evidence>
<dbReference type="GO" id="GO:0047598">
    <property type="term" value="F:7-dehydrocholesterol reductase activity"/>
    <property type="evidence" value="ECO:0007669"/>
    <property type="project" value="UniProtKB-EC"/>
</dbReference>
<keyword evidence="9" id="KW-0521">NADP</keyword>
<protein>
    <recommendedName>
        <fullName evidence="19">7-dehydrocholesterol reductase</fullName>
        <ecNumber evidence="18">1.3.1.21</ecNumber>
    </recommendedName>
    <alternativeName>
        <fullName evidence="20">Sterol Delta(7)-reductase</fullName>
    </alternativeName>
</protein>
<evidence type="ECO:0000256" key="10">
    <source>
        <dbReference type="ARBA" id="ARBA00022955"/>
    </source>
</evidence>
<evidence type="ECO:0000256" key="14">
    <source>
        <dbReference type="ARBA" id="ARBA00023098"/>
    </source>
</evidence>
<evidence type="ECO:0000256" key="16">
    <source>
        <dbReference type="ARBA" id="ARBA00023166"/>
    </source>
</evidence>
<gene>
    <name evidence="24" type="primary">ORF83364</name>
</gene>